<dbReference type="KEGG" id="fli:Fleli_1886"/>
<dbReference type="EMBL" id="CP003345">
    <property type="protein sequence ID" value="AFM04279.1"/>
    <property type="molecule type" value="Genomic_DNA"/>
</dbReference>
<dbReference type="Proteomes" id="UP000006054">
    <property type="component" value="Chromosome"/>
</dbReference>
<dbReference type="PATRIC" id="fig|880071.3.peg.1867"/>
<comment type="similarity">
    <text evidence="1 8">Belongs to the cytidylate kinase family. Type 1 subfamily.</text>
</comment>
<comment type="catalytic activity">
    <reaction evidence="6 8">
        <text>dCMP + ATP = dCDP + ADP</text>
        <dbReference type="Rhea" id="RHEA:25094"/>
        <dbReference type="ChEBI" id="CHEBI:30616"/>
        <dbReference type="ChEBI" id="CHEBI:57566"/>
        <dbReference type="ChEBI" id="CHEBI:58593"/>
        <dbReference type="ChEBI" id="CHEBI:456216"/>
        <dbReference type="EC" id="2.7.4.25"/>
    </reaction>
</comment>
<evidence type="ECO:0000313" key="11">
    <source>
        <dbReference type="Proteomes" id="UP000006054"/>
    </source>
</evidence>
<evidence type="ECO:0000256" key="1">
    <source>
        <dbReference type="ARBA" id="ARBA00009427"/>
    </source>
</evidence>
<gene>
    <name evidence="8" type="primary">cmk</name>
    <name evidence="10" type="ordered locus">Fleli_1886</name>
</gene>
<organism evidence="10 11">
    <name type="scientific">Bernardetia litoralis (strain ATCC 23117 / DSM 6794 / NBRC 15988 / NCIMB 1366 / Fx l1 / Sio-4)</name>
    <name type="common">Flexibacter litoralis</name>
    <dbReference type="NCBI Taxonomy" id="880071"/>
    <lineage>
        <taxon>Bacteria</taxon>
        <taxon>Pseudomonadati</taxon>
        <taxon>Bacteroidota</taxon>
        <taxon>Cytophagia</taxon>
        <taxon>Cytophagales</taxon>
        <taxon>Bernardetiaceae</taxon>
        <taxon>Bernardetia</taxon>
    </lineage>
</organism>
<dbReference type="HOGENOM" id="CLU_079959_0_2_10"/>
<dbReference type="GO" id="GO:0036431">
    <property type="term" value="F:dCMP kinase activity"/>
    <property type="evidence" value="ECO:0007669"/>
    <property type="project" value="InterPro"/>
</dbReference>
<comment type="catalytic activity">
    <reaction evidence="7 8">
        <text>CMP + ATP = CDP + ADP</text>
        <dbReference type="Rhea" id="RHEA:11600"/>
        <dbReference type="ChEBI" id="CHEBI:30616"/>
        <dbReference type="ChEBI" id="CHEBI:58069"/>
        <dbReference type="ChEBI" id="CHEBI:60377"/>
        <dbReference type="ChEBI" id="CHEBI:456216"/>
        <dbReference type="EC" id="2.7.4.25"/>
    </reaction>
</comment>
<dbReference type="HAMAP" id="MF_00238">
    <property type="entry name" value="Cytidyl_kinase_type1"/>
    <property type="match status" value="1"/>
</dbReference>
<dbReference type="InterPro" id="IPR027417">
    <property type="entry name" value="P-loop_NTPase"/>
</dbReference>
<sequence length="232" mass="26222">MAQNKNSNTIIIAIDGYSGCGKSSTAKAVASRLGYAYIDTGAMYRAVTLYFYRHKVDHLSKGQVRKALTSILLEFKFDEATKSSHIYLNGENIESLIRQMHISERVSQVSTIAEVRHFLVAQQRLMGTKKGIVMDGRDIGTVVFPQAELKVFMTAQVPVRALRRQKELEGLGQQVKLSEIINNLEKRDLIDSTRQESPLRKAEDAIEIDTTDLEFEEQVKKVLELMKEPQSM</sequence>
<dbReference type="InterPro" id="IPR011994">
    <property type="entry name" value="Cytidylate_kinase_dom"/>
</dbReference>
<dbReference type="Pfam" id="PF02224">
    <property type="entry name" value="Cytidylate_kin"/>
    <property type="match status" value="1"/>
</dbReference>
<evidence type="ECO:0000313" key="10">
    <source>
        <dbReference type="EMBL" id="AFM04279.1"/>
    </source>
</evidence>
<accession>I4AJZ4</accession>
<evidence type="ECO:0000256" key="3">
    <source>
        <dbReference type="ARBA" id="ARBA00022741"/>
    </source>
</evidence>
<dbReference type="EC" id="2.7.4.25" evidence="8"/>
<keyword evidence="4 8" id="KW-0418">Kinase</keyword>
<keyword evidence="5 8" id="KW-0067">ATP-binding</keyword>
<comment type="subcellular location">
    <subcellularLocation>
        <location evidence="8">Cytoplasm</location>
    </subcellularLocation>
</comment>
<dbReference type="GO" id="GO:0015949">
    <property type="term" value="P:nucleobase-containing small molecule interconversion"/>
    <property type="evidence" value="ECO:0007669"/>
    <property type="project" value="TreeGrafter"/>
</dbReference>
<dbReference type="eggNOG" id="COG0283">
    <property type="taxonomic scope" value="Bacteria"/>
</dbReference>
<dbReference type="GO" id="GO:0005524">
    <property type="term" value="F:ATP binding"/>
    <property type="evidence" value="ECO:0007669"/>
    <property type="project" value="UniProtKB-UniRule"/>
</dbReference>
<dbReference type="PANTHER" id="PTHR21299:SF2">
    <property type="entry name" value="CYTIDYLATE KINASE"/>
    <property type="match status" value="1"/>
</dbReference>
<reference evidence="11" key="1">
    <citation type="submission" date="2012-06" db="EMBL/GenBank/DDBJ databases">
        <title>The complete genome of Flexibacter litoralis DSM 6794.</title>
        <authorList>
            <person name="Lucas S."/>
            <person name="Copeland A."/>
            <person name="Lapidus A."/>
            <person name="Glavina del Rio T."/>
            <person name="Dalin E."/>
            <person name="Tice H."/>
            <person name="Bruce D."/>
            <person name="Goodwin L."/>
            <person name="Pitluck S."/>
            <person name="Peters L."/>
            <person name="Ovchinnikova G."/>
            <person name="Lu M."/>
            <person name="Kyrpides N."/>
            <person name="Mavromatis K."/>
            <person name="Ivanova N."/>
            <person name="Brettin T."/>
            <person name="Detter J.C."/>
            <person name="Han C."/>
            <person name="Larimer F."/>
            <person name="Land M."/>
            <person name="Hauser L."/>
            <person name="Markowitz V."/>
            <person name="Cheng J.-F."/>
            <person name="Hugenholtz P."/>
            <person name="Woyke T."/>
            <person name="Wu D."/>
            <person name="Spring S."/>
            <person name="Lang E."/>
            <person name="Kopitz M."/>
            <person name="Brambilla E."/>
            <person name="Klenk H.-P."/>
            <person name="Eisen J.A."/>
        </authorList>
    </citation>
    <scope>NUCLEOTIDE SEQUENCE [LARGE SCALE GENOMIC DNA]</scope>
    <source>
        <strain evidence="11">ATCC 23117 / DSM 6794 / NBRC 15988 / NCIMB 1366 / Sio-4</strain>
    </source>
</reference>
<dbReference type="Gene3D" id="3.40.50.300">
    <property type="entry name" value="P-loop containing nucleotide triphosphate hydrolases"/>
    <property type="match status" value="1"/>
</dbReference>
<feature type="binding site" evidence="8">
    <location>
        <begin position="16"/>
        <end position="24"/>
    </location>
    <ligand>
        <name>ATP</name>
        <dbReference type="ChEBI" id="CHEBI:30616"/>
    </ligand>
</feature>
<dbReference type="SUPFAM" id="SSF52540">
    <property type="entry name" value="P-loop containing nucleoside triphosphate hydrolases"/>
    <property type="match status" value="1"/>
</dbReference>
<dbReference type="OrthoDB" id="9807434at2"/>
<evidence type="ECO:0000256" key="8">
    <source>
        <dbReference type="HAMAP-Rule" id="MF_00238"/>
    </source>
</evidence>
<dbReference type="AlphaFoldDB" id="I4AJZ4"/>
<evidence type="ECO:0000259" key="9">
    <source>
        <dbReference type="Pfam" id="PF02224"/>
    </source>
</evidence>
<evidence type="ECO:0000256" key="6">
    <source>
        <dbReference type="ARBA" id="ARBA00047615"/>
    </source>
</evidence>
<feature type="domain" description="Cytidylate kinase" evidence="9">
    <location>
        <begin position="12"/>
        <end position="227"/>
    </location>
</feature>
<evidence type="ECO:0000256" key="7">
    <source>
        <dbReference type="ARBA" id="ARBA00048478"/>
    </source>
</evidence>
<dbReference type="NCBIfam" id="TIGR00017">
    <property type="entry name" value="cmk"/>
    <property type="match status" value="1"/>
</dbReference>
<dbReference type="GO" id="GO:0006220">
    <property type="term" value="P:pyrimidine nucleotide metabolic process"/>
    <property type="evidence" value="ECO:0007669"/>
    <property type="project" value="UniProtKB-UniRule"/>
</dbReference>
<name>I4AJZ4_BERLS</name>
<keyword evidence="3 8" id="KW-0547">Nucleotide-binding</keyword>
<dbReference type="GO" id="GO:0036430">
    <property type="term" value="F:CMP kinase activity"/>
    <property type="evidence" value="ECO:0007669"/>
    <property type="project" value="RHEA"/>
</dbReference>
<evidence type="ECO:0000256" key="4">
    <source>
        <dbReference type="ARBA" id="ARBA00022777"/>
    </source>
</evidence>
<keyword evidence="11" id="KW-1185">Reference proteome</keyword>
<dbReference type="InterPro" id="IPR003136">
    <property type="entry name" value="Cytidylate_kin"/>
</dbReference>
<dbReference type="CDD" id="cd02020">
    <property type="entry name" value="CMPK"/>
    <property type="match status" value="1"/>
</dbReference>
<dbReference type="RefSeq" id="WP_014797731.1">
    <property type="nucleotide sequence ID" value="NC_018018.1"/>
</dbReference>
<dbReference type="PANTHER" id="PTHR21299">
    <property type="entry name" value="CYTIDYLATE KINASE/PANTOATE-BETA-ALANINE LIGASE"/>
    <property type="match status" value="1"/>
</dbReference>
<evidence type="ECO:0000256" key="5">
    <source>
        <dbReference type="ARBA" id="ARBA00022840"/>
    </source>
</evidence>
<dbReference type="GO" id="GO:0005829">
    <property type="term" value="C:cytosol"/>
    <property type="evidence" value="ECO:0007669"/>
    <property type="project" value="TreeGrafter"/>
</dbReference>
<evidence type="ECO:0000256" key="2">
    <source>
        <dbReference type="ARBA" id="ARBA00022679"/>
    </source>
</evidence>
<keyword evidence="2 8" id="KW-0808">Transferase</keyword>
<proteinExistence type="inferred from homology"/>
<protein>
    <recommendedName>
        <fullName evidence="8">Cytidylate kinase</fullName>
        <shortName evidence="8">CK</shortName>
        <ecNumber evidence="8">2.7.4.25</ecNumber>
    </recommendedName>
    <alternativeName>
        <fullName evidence="8">Cytidine monophosphate kinase</fullName>
        <shortName evidence="8">CMP kinase</shortName>
    </alternativeName>
</protein>
<dbReference type="STRING" id="880071.Fleli_1886"/>
<keyword evidence="8" id="KW-0963">Cytoplasm</keyword>